<evidence type="ECO:0000256" key="1">
    <source>
        <dbReference type="SAM" id="MobiDB-lite"/>
    </source>
</evidence>
<dbReference type="EMBL" id="JAWRVI010000002">
    <property type="protein sequence ID" value="KAK4095159.1"/>
    <property type="molecule type" value="Genomic_DNA"/>
</dbReference>
<evidence type="ECO:0000313" key="3">
    <source>
        <dbReference type="Proteomes" id="UP001287286"/>
    </source>
</evidence>
<gene>
    <name evidence="2" type="ORF">Purlil1_855</name>
</gene>
<feature type="region of interest" description="Disordered" evidence="1">
    <location>
        <begin position="262"/>
        <end position="299"/>
    </location>
</feature>
<feature type="region of interest" description="Disordered" evidence="1">
    <location>
        <begin position="1"/>
        <end position="62"/>
    </location>
</feature>
<comment type="caution">
    <text evidence="2">The sequence shown here is derived from an EMBL/GenBank/DDBJ whole genome shotgun (WGS) entry which is preliminary data.</text>
</comment>
<keyword evidence="3" id="KW-1185">Reference proteome</keyword>
<feature type="compositionally biased region" description="Polar residues" evidence="1">
    <location>
        <begin position="16"/>
        <end position="25"/>
    </location>
</feature>
<proteinExistence type="predicted"/>
<feature type="compositionally biased region" description="Basic and acidic residues" evidence="1">
    <location>
        <begin position="280"/>
        <end position="294"/>
    </location>
</feature>
<dbReference type="Proteomes" id="UP001287286">
    <property type="component" value="Unassembled WGS sequence"/>
</dbReference>
<feature type="region of interest" description="Disordered" evidence="1">
    <location>
        <begin position="121"/>
        <end position="141"/>
    </location>
</feature>
<feature type="compositionally biased region" description="Basic and acidic residues" evidence="1">
    <location>
        <begin position="1"/>
        <end position="14"/>
    </location>
</feature>
<sequence>MMAPRGNEDRDAARSPDNTDQSARYSQGGGYSMGFTTGHVSEDDLIDPAMATDNTDLHSLDTTSLTTNDAASAGELDNGAGEMTKYLAGDDMFDDSAAFSTPKTVRFADALETVIPASPDYCSSSTSAGPSPPGSDESFLRVEGCTAGSDNGGEWRMSNSMMVAYNAMLGGETVTDPDSADQAVTAVAASMDEANIIDNHMLSAAVDAEMPNNDGPGTQDVFTVPRPEYGHIAPPADAASNKDNDPGLPEHIVRGIKRQAHLGGKHDIDGKGALHPIKKPRLDADHSSPDHQKTEPSFAELYDVSDGEDDVADGRISPCTFRLWADGAADESERATGPGDRVAVQNHDETDESDLNSGIAKAGSDPDARQRADAAEEAKAWPTPRYVGNSDCERWLQGVEPASGTKHYPGRADAEEERLRNAAHAYAMNLWSHGPALTWLASPSQEEIRAALAHPDAPSSLDGIAVEDIFEELNERHQRLQVAGKALTDALASQWAYAQRINRRAPHVQLAAFAAATVEFRAQRGQDAARLRRRGVYRYVEARLRGVEARAEELEGQAAKLWAEVTDMMRVDRNLTQAVVDMARAVGITELNGDIDALCERVIQLGREVLGALRVPCCAWAALARSLARSVVLLLVRVPSNVRRTSAERSRQSLSSDERELRRCRAALRGRVGDLAQRELATMALRRSAACKIAVVRKRYYDYGEEHHEGLPWLEDKVAI</sequence>
<protein>
    <submittedName>
        <fullName evidence="2">Uncharacterized protein</fullName>
    </submittedName>
</protein>
<feature type="compositionally biased region" description="Basic and acidic residues" evidence="1">
    <location>
        <begin position="364"/>
        <end position="379"/>
    </location>
</feature>
<accession>A0ABR0CFG6</accession>
<organism evidence="2 3">
    <name type="scientific">Purpureocillium lilacinum</name>
    <name type="common">Paecilomyces lilacinus</name>
    <dbReference type="NCBI Taxonomy" id="33203"/>
    <lineage>
        <taxon>Eukaryota</taxon>
        <taxon>Fungi</taxon>
        <taxon>Dikarya</taxon>
        <taxon>Ascomycota</taxon>
        <taxon>Pezizomycotina</taxon>
        <taxon>Sordariomycetes</taxon>
        <taxon>Hypocreomycetidae</taxon>
        <taxon>Hypocreales</taxon>
        <taxon>Ophiocordycipitaceae</taxon>
        <taxon>Purpureocillium</taxon>
    </lineage>
</organism>
<evidence type="ECO:0000313" key="2">
    <source>
        <dbReference type="EMBL" id="KAK4095159.1"/>
    </source>
</evidence>
<reference evidence="2 3" key="1">
    <citation type="journal article" date="2024" name="Microbiol. Resour. Announc.">
        <title>Genome annotations for the ascomycete fungi Trichoderma harzianum, Trichoderma aggressivum, and Purpureocillium lilacinum.</title>
        <authorList>
            <person name="Beijen E.P.W."/>
            <person name="Ohm R.A."/>
        </authorList>
    </citation>
    <scope>NUCLEOTIDE SEQUENCE [LARGE SCALE GENOMIC DNA]</scope>
    <source>
        <strain evidence="2 3">CBS 150709</strain>
    </source>
</reference>
<feature type="region of interest" description="Disordered" evidence="1">
    <location>
        <begin position="329"/>
        <end position="379"/>
    </location>
</feature>
<feature type="region of interest" description="Disordered" evidence="1">
    <location>
        <begin position="227"/>
        <end position="250"/>
    </location>
</feature>
<name>A0ABR0CFG6_PURLI</name>